<keyword evidence="2" id="KW-1185">Reference proteome</keyword>
<accession>A0A3P7YJU4</accession>
<dbReference type="WBParaSite" id="HPBE_0000751401-mRNA-1">
    <property type="protein sequence ID" value="HPBE_0000751401-mRNA-1"/>
    <property type="gene ID" value="HPBE_0000751401"/>
</dbReference>
<dbReference type="EMBL" id="UZAH01025907">
    <property type="protein sequence ID" value="VDO72567.1"/>
    <property type="molecule type" value="Genomic_DNA"/>
</dbReference>
<evidence type="ECO:0000313" key="2">
    <source>
        <dbReference type="Proteomes" id="UP000050761"/>
    </source>
</evidence>
<accession>A0A183FK79</accession>
<name>A0A183FK79_HELPZ</name>
<evidence type="ECO:0000313" key="3">
    <source>
        <dbReference type="WBParaSite" id="HPBE_0000751401-mRNA-1"/>
    </source>
</evidence>
<dbReference type="AlphaFoldDB" id="A0A183FK79"/>
<proteinExistence type="predicted"/>
<dbReference type="OrthoDB" id="5854379at2759"/>
<protein>
    <submittedName>
        <fullName evidence="3">Oxidored_molyb domain-containing protein</fullName>
    </submittedName>
</protein>
<reference evidence="1 2" key="1">
    <citation type="submission" date="2018-11" db="EMBL/GenBank/DDBJ databases">
        <authorList>
            <consortium name="Pathogen Informatics"/>
        </authorList>
    </citation>
    <scope>NUCLEOTIDE SEQUENCE [LARGE SCALE GENOMIC DNA]</scope>
</reference>
<reference evidence="3" key="2">
    <citation type="submission" date="2019-09" db="UniProtKB">
        <authorList>
            <consortium name="WormBaseParasite"/>
        </authorList>
    </citation>
    <scope>IDENTIFICATION</scope>
</reference>
<sequence length="189" mass="20804">MASRRWKYAPGLRPSHTFAPGSPIFKHGAETQNRLARQIDIYGNRGAAPRGGESVRRPLGPVYTSIAARRDAMYCGQVDRSRRSINVATIRGVASLGVEVQTRPYVSYAQPLEWFAGFQPLLLTLPDGILTKSVHWISLRDHRRHETVASVLLPNGPAFQIPSVVELRGLSPNGAYNISSGPIRVGSRH</sequence>
<evidence type="ECO:0000313" key="1">
    <source>
        <dbReference type="EMBL" id="VDO72567.1"/>
    </source>
</evidence>
<gene>
    <name evidence="1" type="ORF">HPBE_LOCUS7515</name>
</gene>
<organism evidence="2 3">
    <name type="scientific">Heligmosomoides polygyrus</name>
    <name type="common">Parasitic roundworm</name>
    <dbReference type="NCBI Taxonomy" id="6339"/>
    <lineage>
        <taxon>Eukaryota</taxon>
        <taxon>Metazoa</taxon>
        <taxon>Ecdysozoa</taxon>
        <taxon>Nematoda</taxon>
        <taxon>Chromadorea</taxon>
        <taxon>Rhabditida</taxon>
        <taxon>Rhabditina</taxon>
        <taxon>Rhabditomorpha</taxon>
        <taxon>Strongyloidea</taxon>
        <taxon>Heligmosomidae</taxon>
        <taxon>Heligmosomoides</taxon>
    </lineage>
</organism>
<dbReference type="Proteomes" id="UP000050761">
    <property type="component" value="Unassembled WGS sequence"/>
</dbReference>